<dbReference type="Gene3D" id="3.30.420.200">
    <property type="match status" value="1"/>
</dbReference>
<evidence type="ECO:0000313" key="2">
    <source>
        <dbReference type="EMBL" id="HIV00901.1"/>
    </source>
</evidence>
<dbReference type="Proteomes" id="UP000886891">
    <property type="component" value="Unassembled WGS sequence"/>
</dbReference>
<dbReference type="AlphaFoldDB" id="A0A9D1NE46"/>
<dbReference type="NCBIfam" id="TIGR03725">
    <property type="entry name" value="T6A_YeaZ"/>
    <property type="match status" value="1"/>
</dbReference>
<dbReference type="Pfam" id="PF00814">
    <property type="entry name" value="TsaD"/>
    <property type="match status" value="1"/>
</dbReference>
<organism evidence="2 3">
    <name type="scientific">Candidatus Stercoripulliclostridium merdipullorum</name>
    <dbReference type="NCBI Taxonomy" id="2840952"/>
    <lineage>
        <taxon>Bacteria</taxon>
        <taxon>Bacillati</taxon>
        <taxon>Bacillota</taxon>
        <taxon>Clostridia</taxon>
        <taxon>Eubacteriales</taxon>
        <taxon>Candidatus Stercoripulliclostridium</taxon>
    </lineage>
</organism>
<accession>A0A9D1NE46</accession>
<gene>
    <name evidence="2" type="primary">tsaB</name>
    <name evidence="2" type="ORF">IAB14_07310</name>
</gene>
<proteinExistence type="predicted"/>
<dbReference type="InterPro" id="IPR043129">
    <property type="entry name" value="ATPase_NBD"/>
</dbReference>
<name>A0A9D1NE46_9FIRM</name>
<reference evidence="2" key="2">
    <citation type="journal article" date="2021" name="PeerJ">
        <title>Extensive microbial diversity within the chicken gut microbiome revealed by metagenomics and culture.</title>
        <authorList>
            <person name="Gilroy R."/>
            <person name="Ravi A."/>
            <person name="Getino M."/>
            <person name="Pursley I."/>
            <person name="Horton D.L."/>
            <person name="Alikhan N.F."/>
            <person name="Baker D."/>
            <person name="Gharbi K."/>
            <person name="Hall N."/>
            <person name="Watson M."/>
            <person name="Adriaenssens E.M."/>
            <person name="Foster-Nyarko E."/>
            <person name="Jarju S."/>
            <person name="Secka A."/>
            <person name="Antonio M."/>
            <person name="Oren A."/>
            <person name="Chaudhuri R.R."/>
            <person name="La Ragione R."/>
            <person name="Hildebrand F."/>
            <person name="Pallen M.J."/>
        </authorList>
    </citation>
    <scope>NUCLEOTIDE SEQUENCE</scope>
    <source>
        <strain evidence="2">23406</strain>
    </source>
</reference>
<dbReference type="Gene3D" id="3.30.420.40">
    <property type="match status" value="1"/>
</dbReference>
<protein>
    <submittedName>
        <fullName evidence="2">tRNA (Adenosine(37)-N6)-threonylcarbamoyltransferase complex dimerization subunit type 1 TsaB</fullName>
    </submittedName>
</protein>
<dbReference type="EMBL" id="DVOH01000058">
    <property type="protein sequence ID" value="HIV00901.1"/>
    <property type="molecule type" value="Genomic_DNA"/>
</dbReference>
<feature type="domain" description="Gcp-like" evidence="1">
    <location>
        <begin position="32"/>
        <end position="160"/>
    </location>
</feature>
<dbReference type="InterPro" id="IPR022496">
    <property type="entry name" value="T6A_TsaB"/>
</dbReference>
<dbReference type="SUPFAM" id="SSF53067">
    <property type="entry name" value="Actin-like ATPase domain"/>
    <property type="match status" value="1"/>
</dbReference>
<sequence length="184" mass="19944">MNLLLIDTCSPTLYVGVRAGEKRAEIYGDGNAKRHAATVLEAVDEVLNRMNLTPQEIDVVGVVVGPGSFTGIRIGVATANAFAAATGARMIEMTSLEVSAQGEDDVIALIDCRHGNYYAMIRRAGKDIYAAMTAEEVKATDLKPIESDRPDGEKIYRTAMQKIGEEAWCTTAHAFYLKQSSAER</sequence>
<reference evidence="2" key="1">
    <citation type="submission" date="2020-10" db="EMBL/GenBank/DDBJ databases">
        <authorList>
            <person name="Gilroy R."/>
        </authorList>
    </citation>
    <scope>NUCLEOTIDE SEQUENCE</scope>
    <source>
        <strain evidence="2">23406</strain>
    </source>
</reference>
<dbReference type="GO" id="GO:0002949">
    <property type="term" value="P:tRNA threonylcarbamoyladenosine modification"/>
    <property type="evidence" value="ECO:0007669"/>
    <property type="project" value="InterPro"/>
</dbReference>
<dbReference type="InterPro" id="IPR000905">
    <property type="entry name" value="Gcp-like_dom"/>
</dbReference>
<evidence type="ECO:0000259" key="1">
    <source>
        <dbReference type="Pfam" id="PF00814"/>
    </source>
</evidence>
<comment type="caution">
    <text evidence="2">The sequence shown here is derived from an EMBL/GenBank/DDBJ whole genome shotgun (WGS) entry which is preliminary data.</text>
</comment>
<evidence type="ECO:0000313" key="3">
    <source>
        <dbReference type="Proteomes" id="UP000886891"/>
    </source>
</evidence>